<feature type="region of interest" description="Disordered" evidence="2">
    <location>
        <begin position="168"/>
        <end position="209"/>
    </location>
</feature>
<reference evidence="3 4" key="1">
    <citation type="submission" date="2014-06" db="EMBL/GenBank/DDBJ databases">
        <authorList>
            <person name="Swart Estienne"/>
        </authorList>
    </citation>
    <scope>NUCLEOTIDE SEQUENCE [LARGE SCALE GENOMIC DNA]</scope>
    <source>
        <strain evidence="3 4">130c</strain>
    </source>
</reference>
<dbReference type="Proteomes" id="UP000039865">
    <property type="component" value="Unassembled WGS sequence"/>
</dbReference>
<protein>
    <submittedName>
        <fullName evidence="3">Uncharacterized protein</fullName>
    </submittedName>
</protein>
<gene>
    <name evidence="3" type="primary">Contig16085.g17153</name>
    <name evidence="3" type="ORF">STYLEM_17712</name>
</gene>
<feature type="compositionally biased region" description="Polar residues" evidence="2">
    <location>
        <begin position="178"/>
        <end position="188"/>
    </location>
</feature>
<organism evidence="3 4">
    <name type="scientific">Stylonychia lemnae</name>
    <name type="common">Ciliate</name>
    <dbReference type="NCBI Taxonomy" id="5949"/>
    <lineage>
        <taxon>Eukaryota</taxon>
        <taxon>Sar</taxon>
        <taxon>Alveolata</taxon>
        <taxon>Ciliophora</taxon>
        <taxon>Intramacronucleata</taxon>
        <taxon>Spirotrichea</taxon>
        <taxon>Stichotrichia</taxon>
        <taxon>Sporadotrichida</taxon>
        <taxon>Oxytrichidae</taxon>
        <taxon>Stylonychinae</taxon>
        <taxon>Stylonychia</taxon>
    </lineage>
</organism>
<evidence type="ECO:0000256" key="2">
    <source>
        <dbReference type="SAM" id="MobiDB-lite"/>
    </source>
</evidence>
<feature type="compositionally biased region" description="Low complexity" evidence="2">
    <location>
        <begin position="1132"/>
        <end position="1154"/>
    </location>
</feature>
<dbReference type="InParanoid" id="A0A078B208"/>
<keyword evidence="4" id="KW-1185">Reference proteome</keyword>
<name>A0A078B208_STYLE</name>
<dbReference type="EMBL" id="CCKQ01016724">
    <property type="protein sequence ID" value="CDW88590.1"/>
    <property type="molecule type" value="Genomic_DNA"/>
</dbReference>
<feature type="coiled-coil region" evidence="1">
    <location>
        <begin position="917"/>
        <end position="1106"/>
    </location>
</feature>
<feature type="region of interest" description="Disordered" evidence="2">
    <location>
        <begin position="1126"/>
        <end position="1154"/>
    </location>
</feature>
<evidence type="ECO:0000313" key="4">
    <source>
        <dbReference type="Proteomes" id="UP000039865"/>
    </source>
</evidence>
<evidence type="ECO:0000313" key="3">
    <source>
        <dbReference type="EMBL" id="CDW88590.1"/>
    </source>
</evidence>
<feature type="coiled-coil region" evidence="1">
    <location>
        <begin position="94"/>
        <end position="124"/>
    </location>
</feature>
<sequence length="1154" mass="138803">MLFQNQMTISLLINIKNKSRIHHHMRSIGFAINQLQDLNLDYLMKAYSIILGKFDDSDVNIWFEREYLKPQNPIFDTFNHKVELSWDQKFSEFNIQQQNKIALLKEELQNKQKSQGQLNHQRNKSQQVVPATHRVMSNLTNQLYGIQSPRIIETEISPNRQNLEYENTLSKSHHRNENQSQSYKNSTGKKNQGSTQAKKKKKKIDKSNGDIKQTNLTKILEMKENSMMLNDMNLLDQTFSGLLLNDSNIYDQNIKHIKINPLSPNSIINNKIPIINTETTGTKVSEDIQVSLQMLDKIETLEQQLKHREKINEDLIDKNKKLISKILEFKEQNQINVENAKEQILALQKQLKYSQEDQLMNLQEQEQIRQHMIYLEDENRVLNERLIEVEESQSQMKDLHQKLNEDIFEQGKLEVAVNMHEFNLKKIWFQTFKRSAFVHRRLRSYLTYKTLKRQNFMKLISYLYLRKNAAFQRHLGQIQIQKQINIKYAVLHSLYKNKKIMTGLHQFAYKKENKLMIHYFRSLYVYKQIQDQRRVQNFNALQVRTLFLKNRVMKSFKINKAEMQLPMNPNELQYYNKLIRNFRKQFYFGHLKFVCQKLIPWQNHRKMLAINKYNKTLVSQCYNNIFKKIMQRKKTFKPKIKQLRISHQKSLLVKAFSVLLFYKLEQQRKQPLRQDMLVFQQLRYLNLWRQRYQYRVNSNTKIKFFKLRWIVLRKKIALRSLQKACDKQHRLNKQQYLIQNFMRHKQARVIFRNWHDMYRERVLESRRIKFTCFREFKRNVILGRKINSKAEIIRQKFKLRLINSAIKVLQQFSQSRSAERKKIELFRQRHVDMVKRRFFNKFLTAGFTQVTQRYREDITVLQVILNLLLFTQDQLLPLQSTFDEKNTQAQFFLGKCCELENEVQTLQMEIQGQTLHQELHLREIDQLQQQIDSQVQNHKDLEKQNAQLEKQNHELQALHLKKLEEFKDKFVKSEQEIQILKAQVKHQDESKRTLEKENNIKLLHQLKKAHKTIEEMRKVMEEADKQITAAKIEVNQVNLEKDHERENLVNKHIGDIKEITFLVDKVKRENTDLKKEVLYLNEKLQILKLQQQQSQQQQQYQQLQLQQQLQMAGSKKTVRFEHEYDKFPSKHNNVGNISNISGSGSQTNNQKYDN</sequence>
<keyword evidence="1" id="KW-0175">Coiled coil</keyword>
<dbReference type="AlphaFoldDB" id="A0A078B208"/>
<feature type="coiled-coil region" evidence="1">
    <location>
        <begin position="298"/>
        <end position="357"/>
    </location>
</feature>
<accession>A0A078B208</accession>
<evidence type="ECO:0000256" key="1">
    <source>
        <dbReference type="SAM" id="Coils"/>
    </source>
</evidence>
<proteinExistence type="predicted"/>